<dbReference type="Pfam" id="PF07561">
    <property type="entry name" value="DUF1540"/>
    <property type="match status" value="1"/>
</dbReference>
<keyword evidence="3" id="KW-1185">Reference proteome</keyword>
<dbReference type="RefSeq" id="WP_078769015.1">
    <property type="nucleotide sequence ID" value="NZ_FUWW01000022.1"/>
</dbReference>
<dbReference type="Proteomes" id="UP000190657">
    <property type="component" value="Unassembled WGS sequence"/>
</dbReference>
<organism evidence="2 3">
    <name type="scientific">Eubacterium coprostanoligenes</name>
    <dbReference type="NCBI Taxonomy" id="290054"/>
    <lineage>
        <taxon>Bacteria</taxon>
        <taxon>Bacillati</taxon>
        <taxon>Bacillota</taxon>
        <taxon>Clostridia</taxon>
        <taxon>Eubacteriales</taxon>
        <taxon>Eubacteriaceae</taxon>
        <taxon>Eubacterium</taxon>
    </lineage>
</organism>
<evidence type="ECO:0000313" key="2">
    <source>
        <dbReference type="EMBL" id="SJZ77741.1"/>
    </source>
</evidence>
<protein>
    <recommendedName>
        <fullName evidence="1">DUF1540 domain-containing protein</fullName>
    </recommendedName>
</protein>
<dbReference type="InterPro" id="IPR011437">
    <property type="entry name" value="DUF1540"/>
</dbReference>
<name>A0A1T4NEH3_9FIRM</name>
<proteinExistence type="predicted"/>
<dbReference type="AlphaFoldDB" id="A0A1T4NEH3"/>
<dbReference type="OrthoDB" id="9792226at2"/>
<gene>
    <name evidence="2" type="ORF">SAMN02745114_01577</name>
</gene>
<evidence type="ECO:0000313" key="3">
    <source>
        <dbReference type="Proteomes" id="UP000190657"/>
    </source>
</evidence>
<dbReference type="EMBL" id="FUWW01000022">
    <property type="protein sequence ID" value="SJZ77741.1"/>
    <property type="molecule type" value="Genomic_DNA"/>
</dbReference>
<evidence type="ECO:0000259" key="1">
    <source>
        <dbReference type="Pfam" id="PF07561"/>
    </source>
</evidence>
<sequence length="56" mass="6082">MKQEIKGINCEVKNCIHHDMSNCCTAGSIKVGCTNATSTNETNCETFECCSDCNCN</sequence>
<accession>A0A1T4NEH3</accession>
<feature type="domain" description="DUF1540" evidence="1">
    <location>
        <begin position="8"/>
        <end position="47"/>
    </location>
</feature>
<reference evidence="2 3" key="1">
    <citation type="submission" date="2017-02" db="EMBL/GenBank/DDBJ databases">
        <authorList>
            <person name="Peterson S.W."/>
        </authorList>
    </citation>
    <scope>NUCLEOTIDE SEQUENCE [LARGE SCALE GENOMIC DNA]</scope>
    <source>
        <strain evidence="2 3">ATCC 51222</strain>
    </source>
</reference>